<reference evidence="2" key="1">
    <citation type="submission" date="2022-11" db="UniProtKB">
        <authorList>
            <consortium name="WormBaseParasite"/>
        </authorList>
    </citation>
    <scope>IDENTIFICATION</scope>
</reference>
<name>A0A915IKS6_ROMCU</name>
<dbReference type="Proteomes" id="UP000887565">
    <property type="component" value="Unplaced"/>
</dbReference>
<evidence type="ECO:0000313" key="1">
    <source>
        <dbReference type="Proteomes" id="UP000887565"/>
    </source>
</evidence>
<organism evidence="1 2">
    <name type="scientific">Romanomermis culicivorax</name>
    <name type="common">Nematode worm</name>
    <dbReference type="NCBI Taxonomy" id="13658"/>
    <lineage>
        <taxon>Eukaryota</taxon>
        <taxon>Metazoa</taxon>
        <taxon>Ecdysozoa</taxon>
        <taxon>Nematoda</taxon>
        <taxon>Enoplea</taxon>
        <taxon>Dorylaimia</taxon>
        <taxon>Mermithida</taxon>
        <taxon>Mermithoidea</taxon>
        <taxon>Mermithidae</taxon>
        <taxon>Romanomermis</taxon>
    </lineage>
</organism>
<proteinExistence type="predicted"/>
<keyword evidence="1" id="KW-1185">Reference proteome</keyword>
<accession>A0A915IKS6</accession>
<protein>
    <submittedName>
        <fullName evidence="2">Uncharacterized protein</fullName>
    </submittedName>
</protein>
<sequence length="67" mass="7408">MDLHKWKNDDWADVDGLDTMNIDGVTLAEPTSAHPNKRKLDGVRAAKYVAGLQFNTPTFFPPVVGKP</sequence>
<dbReference type="AlphaFoldDB" id="A0A915IKS6"/>
<evidence type="ECO:0000313" key="2">
    <source>
        <dbReference type="WBParaSite" id="nRc.2.0.1.t14420-RA"/>
    </source>
</evidence>
<dbReference type="WBParaSite" id="nRc.2.0.1.t14420-RA">
    <property type="protein sequence ID" value="nRc.2.0.1.t14420-RA"/>
    <property type="gene ID" value="nRc.2.0.1.g14420"/>
</dbReference>